<sequence length="370" mass="43574">MKNYSLYKCSAEDCSNTANVKCSCSPIGVFLCAEHLGIHLIKVPGQHNYQKLFEEANPKAKEDGIKFLLSKIMELKDIKNSLMKRIFNGLLTIENNLMTNIALLDSHINYYKKYISTVRNANEINSSEDDLKWLALSPLEAVNYLKRVTRVTLRDVSLDFLTDEIYKFANKNIQRTSLLFPDEAKTLHFREDKSTIKELVETKDLLENWKNKHNKLEVSIAKIRRDCDIYKQDKDIADKKLRELTSEKEKSDEEKRKAIQELQEENLKLRKIIHDNDGKYQELMKAFNDEREYIMKRGGPRIPCGVCRRFFYEDQVTRNQCGCICCKFCNFPPYKIEKKMWRFSLTNFYLCLVCNKKRREGGEHWKEISQ</sequence>
<accession>A0AAU9JRW1</accession>
<reference evidence="2" key="1">
    <citation type="submission" date="2021-09" db="EMBL/GenBank/DDBJ databases">
        <authorList>
            <consortium name="AG Swart"/>
            <person name="Singh M."/>
            <person name="Singh A."/>
            <person name="Seah K."/>
            <person name="Emmerich C."/>
        </authorList>
    </citation>
    <scope>NUCLEOTIDE SEQUENCE</scope>
    <source>
        <strain evidence="2">ATCC30299</strain>
    </source>
</reference>
<dbReference type="EMBL" id="CAJZBQ010000043">
    <property type="protein sequence ID" value="CAG9327107.1"/>
    <property type="molecule type" value="Genomic_DNA"/>
</dbReference>
<evidence type="ECO:0008006" key="4">
    <source>
        <dbReference type="Google" id="ProtNLM"/>
    </source>
</evidence>
<evidence type="ECO:0000256" key="1">
    <source>
        <dbReference type="SAM" id="Coils"/>
    </source>
</evidence>
<evidence type="ECO:0000313" key="3">
    <source>
        <dbReference type="Proteomes" id="UP001162131"/>
    </source>
</evidence>
<keyword evidence="1" id="KW-0175">Coiled coil</keyword>
<evidence type="ECO:0000313" key="2">
    <source>
        <dbReference type="EMBL" id="CAG9327107.1"/>
    </source>
</evidence>
<dbReference type="AlphaFoldDB" id="A0AAU9JRW1"/>
<proteinExistence type="predicted"/>
<feature type="coiled-coil region" evidence="1">
    <location>
        <begin position="199"/>
        <end position="272"/>
    </location>
</feature>
<keyword evidence="3" id="KW-1185">Reference proteome</keyword>
<organism evidence="2 3">
    <name type="scientific">Blepharisma stoltei</name>
    <dbReference type="NCBI Taxonomy" id="1481888"/>
    <lineage>
        <taxon>Eukaryota</taxon>
        <taxon>Sar</taxon>
        <taxon>Alveolata</taxon>
        <taxon>Ciliophora</taxon>
        <taxon>Postciliodesmatophora</taxon>
        <taxon>Heterotrichea</taxon>
        <taxon>Heterotrichida</taxon>
        <taxon>Blepharismidae</taxon>
        <taxon>Blepharisma</taxon>
    </lineage>
</organism>
<name>A0AAU9JRW1_9CILI</name>
<dbReference type="Proteomes" id="UP001162131">
    <property type="component" value="Unassembled WGS sequence"/>
</dbReference>
<protein>
    <recommendedName>
        <fullName evidence="4">RING-type domain-containing protein</fullName>
    </recommendedName>
</protein>
<comment type="caution">
    <text evidence="2">The sequence shown here is derived from an EMBL/GenBank/DDBJ whole genome shotgun (WGS) entry which is preliminary data.</text>
</comment>
<gene>
    <name evidence="2" type="ORF">BSTOLATCC_MIC43151</name>
</gene>